<evidence type="ECO:0000313" key="2">
    <source>
        <dbReference type="Proteomes" id="UP001055879"/>
    </source>
</evidence>
<reference evidence="1 2" key="2">
    <citation type="journal article" date="2022" name="Mol. Ecol. Resour.">
        <title>The genomes of chicory, endive, great burdock and yacon provide insights into Asteraceae paleo-polyploidization history and plant inulin production.</title>
        <authorList>
            <person name="Fan W."/>
            <person name="Wang S."/>
            <person name="Wang H."/>
            <person name="Wang A."/>
            <person name="Jiang F."/>
            <person name="Liu H."/>
            <person name="Zhao H."/>
            <person name="Xu D."/>
            <person name="Zhang Y."/>
        </authorList>
    </citation>
    <scope>NUCLEOTIDE SEQUENCE [LARGE SCALE GENOMIC DNA]</scope>
    <source>
        <strain evidence="2">cv. Niubang</strain>
    </source>
</reference>
<accession>A0ACB9FCU1</accession>
<sequence>MTSIQVEVASEDQSPNKWRVPLKEDVFATFMAKGGPIVHKVFGDKSLFGPLLFKKFFDPSDAFPLWEFEQGVLLSHLQNPCVHWFQTDACCILNSELPKIEKSSLVIHVENGKVIEISGVWKTHGESKTRDWRSGKWWEHGFVRRLELPDNTDWSKMEVYVKNETVLDIRLPKSTTPTPLEYCRGNEGESASSATTA</sequence>
<evidence type="ECO:0000313" key="1">
    <source>
        <dbReference type="EMBL" id="KAI3768919.1"/>
    </source>
</evidence>
<comment type="caution">
    <text evidence="1">The sequence shown here is derived from an EMBL/GenBank/DDBJ whole genome shotgun (WGS) entry which is preliminary data.</text>
</comment>
<reference evidence="2" key="1">
    <citation type="journal article" date="2022" name="Mol. Ecol. Resour.">
        <title>The genomes of chicory, endive, great burdock and yacon provide insights into Asteraceae palaeo-polyploidization history and plant inulin production.</title>
        <authorList>
            <person name="Fan W."/>
            <person name="Wang S."/>
            <person name="Wang H."/>
            <person name="Wang A."/>
            <person name="Jiang F."/>
            <person name="Liu H."/>
            <person name="Zhao H."/>
            <person name="Xu D."/>
            <person name="Zhang Y."/>
        </authorList>
    </citation>
    <scope>NUCLEOTIDE SEQUENCE [LARGE SCALE GENOMIC DNA]</scope>
    <source>
        <strain evidence="2">cv. Niubang</strain>
    </source>
</reference>
<organism evidence="1 2">
    <name type="scientific">Arctium lappa</name>
    <name type="common">Greater burdock</name>
    <name type="synonym">Lappa major</name>
    <dbReference type="NCBI Taxonomy" id="4217"/>
    <lineage>
        <taxon>Eukaryota</taxon>
        <taxon>Viridiplantae</taxon>
        <taxon>Streptophyta</taxon>
        <taxon>Embryophyta</taxon>
        <taxon>Tracheophyta</taxon>
        <taxon>Spermatophyta</taxon>
        <taxon>Magnoliopsida</taxon>
        <taxon>eudicotyledons</taxon>
        <taxon>Gunneridae</taxon>
        <taxon>Pentapetalae</taxon>
        <taxon>asterids</taxon>
        <taxon>campanulids</taxon>
        <taxon>Asterales</taxon>
        <taxon>Asteraceae</taxon>
        <taxon>Carduoideae</taxon>
        <taxon>Cardueae</taxon>
        <taxon>Arctiinae</taxon>
        <taxon>Arctium</taxon>
    </lineage>
</organism>
<name>A0ACB9FCU1_ARCLA</name>
<proteinExistence type="predicted"/>
<dbReference type="EMBL" id="CM042047">
    <property type="protein sequence ID" value="KAI3768919.1"/>
    <property type="molecule type" value="Genomic_DNA"/>
</dbReference>
<dbReference type="Proteomes" id="UP001055879">
    <property type="component" value="Linkage Group LG01"/>
</dbReference>
<keyword evidence="2" id="KW-1185">Reference proteome</keyword>
<gene>
    <name evidence="1" type="ORF">L6452_00015</name>
</gene>
<protein>
    <submittedName>
        <fullName evidence="1">Uncharacterized protein</fullName>
    </submittedName>
</protein>